<organism evidence="2 3">
    <name type="scientific">Caldinitratiruptor microaerophilus</name>
    <dbReference type="NCBI Taxonomy" id="671077"/>
    <lineage>
        <taxon>Bacteria</taxon>
        <taxon>Bacillati</taxon>
        <taxon>Bacillota</taxon>
        <taxon>Clostridia</taxon>
        <taxon>Eubacteriales</taxon>
        <taxon>Symbiobacteriaceae</taxon>
        <taxon>Caldinitratiruptor</taxon>
    </lineage>
</organism>
<dbReference type="AlphaFoldDB" id="A0AA35CKR0"/>
<protein>
    <submittedName>
        <fullName evidence="2">Uncharacterized protein</fullName>
    </submittedName>
</protein>
<feature type="compositionally biased region" description="Polar residues" evidence="1">
    <location>
        <begin position="27"/>
        <end position="42"/>
    </location>
</feature>
<dbReference type="Proteomes" id="UP001163687">
    <property type="component" value="Chromosome"/>
</dbReference>
<sequence>MSTGCNNTPQNVRDLLHLREAAPSPSADFTSNRRAAQDSTAATREATMWASVRVDGEGENP</sequence>
<accession>A0AA35CKR0</accession>
<gene>
    <name evidence="2" type="ORF">caldi_02000</name>
</gene>
<evidence type="ECO:0000256" key="1">
    <source>
        <dbReference type="SAM" id="MobiDB-lite"/>
    </source>
</evidence>
<name>A0AA35CKR0_9FIRM</name>
<keyword evidence="3" id="KW-1185">Reference proteome</keyword>
<evidence type="ECO:0000313" key="3">
    <source>
        <dbReference type="Proteomes" id="UP001163687"/>
    </source>
</evidence>
<reference evidence="2" key="1">
    <citation type="submission" date="2022-03" db="EMBL/GenBank/DDBJ databases">
        <title>Complete genome sequence of Caldinitratiruptor microaerophilus.</title>
        <authorList>
            <person name="Mukaiyama R."/>
            <person name="Nishiyama T."/>
            <person name="Ueda K."/>
        </authorList>
    </citation>
    <scope>NUCLEOTIDE SEQUENCE</scope>
    <source>
        <strain evidence="2">JCM 16183</strain>
    </source>
</reference>
<dbReference type="EMBL" id="AP025628">
    <property type="protein sequence ID" value="BDG59110.1"/>
    <property type="molecule type" value="Genomic_DNA"/>
</dbReference>
<proteinExistence type="predicted"/>
<feature type="region of interest" description="Disordered" evidence="1">
    <location>
        <begin position="23"/>
        <end position="61"/>
    </location>
</feature>
<dbReference type="KEGG" id="cmic:caldi_02000"/>
<evidence type="ECO:0000313" key="2">
    <source>
        <dbReference type="EMBL" id="BDG59110.1"/>
    </source>
</evidence>